<dbReference type="Gene3D" id="3.40.1440.10">
    <property type="entry name" value="GIY-YIG endonuclease"/>
    <property type="match status" value="1"/>
</dbReference>
<organism evidence="2">
    <name type="scientific">marine sediment metagenome</name>
    <dbReference type="NCBI Taxonomy" id="412755"/>
    <lineage>
        <taxon>unclassified sequences</taxon>
        <taxon>metagenomes</taxon>
        <taxon>ecological metagenomes</taxon>
    </lineage>
</organism>
<gene>
    <name evidence="2" type="ORF">LCGC14_0976320</name>
</gene>
<dbReference type="InterPro" id="IPR035901">
    <property type="entry name" value="GIY-YIG_endonuc_sf"/>
</dbReference>
<dbReference type="InterPro" id="IPR000305">
    <property type="entry name" value="GIY-YIG_endonuc"/>
</dbReference>
<accession>A0A0F9RGM2</accession>
<dbReference type="SMART" id="SM00465">
    <property type="entry name" value="GIYc"/>
    <property type="match status" value="1"/>
</dbReference>
<protein>
    <recommendedName>
        <fullName evidence="1">GIY-YIG domain-containing protein</fullName>
    </recommendedName>
</protein>
<evidence type="ECO:0000259" key="1">
    <source>
        <dbReference type="PROSITE" id="PS50164"/>
    </source>
</evidence>
<dbReference type="AlphaFoldDB" id="A0A0F9RGM2"/>
<dbReference type="SUPFAM" id="SSF82771">
    <property type="entry name" value="GIY-YIG endonuclease"/>
    <property type="match status" value="1"/>
</dbReference>
<sequence>MVKSEKTPHGYIYRAINKENDKIYIGQTGTDRWGSDKVPIEERWKEEIREAYAKKKRGEKLRYIENAIIKYGEGSFDLKQQDTAKNQEELDSKERQWIKDYDSMNPDKGYNMTEGGFGGRPSPELRDYLSKVGTEKWQNDPEYRERQVNARKETGQKPEFQEKMAKVNQEIARNPETLENISKSISAKWKERKKGKLSRAIEPLQFKTFHRISLKQLRYRG</sequence>
<dbReference type="CDD" id="cd10443">
    <property type="entry name" value="GIY-YIG_HE_Tlr8p_PBC-V_like"/>
    <property type="match status" value="1"/>
</dbReference>
<reference evidence="2" key="1">
    <citation type="journal article" date="2015" name="Nature">
        <title>Complex archaea that bridge the gap between prokaryotes and eukaryotes.</title>
        <authorList>
            <person name="Spang A."/>
            <person name="Saw J.H."/>
            <person name="Jorgensen S.L."/>
            <person name="Zaremba-Niedzwiedzka K."/>
            <person name="Martijn J."/>
            <person name="Lind A.E."/>
            <person name="van Eijk R."/>
            <person name="Schleper C."/>
            <person name="Guy L."/>
            <person name="Ettema T.J."/>
        </authorList>
    </citation>
    <scope>NUCLEOTIDE SEQUENCE</scope>
</reference>
<feature type="domain" description="GIY-YIG" evidence="1">
    <location>
        <begin position="8"/>
        <end position="112"/>
    </location>
</feature>
<comment type="caution">
    <text evidence="2">The sequence shown here is derived from an EMBL/GenBank/DDBJ whole genome shotgun (WGS) entry which is preliminary data.</text>
</comment>
<evidence type="ECO:0000313" key="2">
    <source>
        <dbReference type="EMBL" id="KKN16393.1"/>
    </source>
</evidence>
<name>A0A0F9RGM2_9ZZZZ</name>
<dbReference type="PROSITE" id="PS50164">
    <property type="entry name" value="GIY_YIG"/>
    <property type="match status" value="1"/>
</dbReference>
<dbReference type="EMBL" id="LAZR01003618">
    <property type="protein sequence ID" value="KKN16393.1"/>
    <property type="molecule type" value="Genomic_DNA"/>
</dbReference>
<proteinExistence type="predicted"/>